<dbReference type="PROSITE" id="PS00198">
    <property type="entry name" value="4FE4S_FER_1"/>
    <property type="match status" value="1"/>
</dbReference>
<dbReference type="PANTHER" id="PTHR43687:SF1">
    <property type="entry name" value="FERREDOXIN III"/>
    <property type="match status" value="1"/>
</dbReference>
<name>A0A9E4ZFM2_9EURY</name>
<evidence type="ECO:0000313" key="7">
    <source>
        <dbReference type="Proteomes" id="UP001056766"/>
    </source>
</evidence>
<evidence type="ECO:0000313" key="6">
    <source>
        <dbReference type="EMBL" id="MCM1986249.1"/>
    </source>
</evidence>
<dbReference type="GO" id="GO:0051539">
    <property type="term" value="F:4 iron, 4 sulfur cluster binding"/>
    <property type="evidence" value="ECO:0007669"/>
    <property type="project" value="UniProtKB-KW"/>
</dbReference>
<keyword evidence="4" id="KW-0411">Iron-sulfur</keyword>
<keyword evidence="3" id="KW-0408">Iron</keyword>
<dbReference type="EMBL" id="JAGSOI010000011">
    <property type="protein sequence ID" value="MCM1986249.1"/>
    <property type="molecule type" value="Genomic_DNA"/>
</dbReference>
<keyword evidence="2" id="KW-0479">Metal-binding</keyword>
<dbReference type="InterPro" id="IPR050572">
    <property type="entry name" value="Fe-S_Ferredoxin"/>
</dbReference>
<dbReference type="GO" id="GO:0016491">
    <property type="term" value="F:oxidoreductase activity"/>
    <property type="evidence" value="ECO:0007669"/>
    <property type="project" value="UniProtKB-ARBA"/>
</dbReference>
<evidence type="ECO:0000256" key="2">
    <source>
        <dbReference type="ARBA" id="ARBA00022723"/>
    </source>
</evidence>
<feature type="domain" description="4Fe-4S ferredoxin-type" evidence="5">
    <location>
        <begin position="1"/>
        <end position="27"/>
    </location>
</feature>
<dbReference type="GO" id="GO:0046872">
    <property type="term" value="F:metal ion binding"/>
    <property type="evidence" value="ECO:0007669"/>
    <property type="project" value="UniProtKB-KW"/>
</dbReference>
<protein>
    <submittedName>
        <fullName evidence="6">4Fe-4S binding protein</fullName>
    </submittedName>
</protein>
<dbReference type="Gene3D" id="3.30.70.3270">
    <property type="match status" value="1"/>
</dbReference>
<dbReference type="SUPFAM" id="SSF54862">
    <property type="entry name" value="4Fe-4S ferredoxins"/>
    <property type="match status" value="1"/>
</dbReference>
<dbReference type="PROSITE" id="PS51379">
    <property type="entry name" value="4FE4S_FER_2"/>
    <property type="match status" value="2"/>
</dbReference>
<comment type="caution">
    <text evidence="6">The sequence shown here is derived from an EMBL/GenBank/DDBJ whole genome shotgun (WGS) entry which is preliminary data.</text>
</comment>
<gene>
    <name evidence="6" type="ORF">KDK67_04380</name>
</gene>
<dbReference type="Pfam" id="PF12838">
    <property type="entry name" value="Fer4_7"/>
    <property type="match status" value="1"/>
</dbReference>
<evidence type="ECO:0000256" key="1">
    <source>
        <dbReference type="ARBA" id="ARBA00022485"/>
    </source>
</evidence>
<sequence>MSISVNKYICGYCGACVGVCPTGALELVETWIEVDNKCTGCGICQKICPLGAIEVNR</sequence>
<organism evidence="6 7">
    <name type="scientific">Methanococcoides seepicolus</name>
    <dbReference type="NCBI Taxonomy" id="2828780"/>
    <lineage>
        <taxon>Archaea</taxon>
        <taxon>Methanobacteriati</taxon>
        <taxon>Methanobacteriota</taxon>
        <taxon>Stenosarchaea group</taxon>
        <taxon>Methanomicrobia</taxon>
        <taxon>Methanosarcinales</taxon>
        <taxon>Methanosarcinaceae</taxon>
        <taxon>Methanococcoides</taxon>
    </lineage>
</organism>
<accession>A0A9E4ZFM2</accession>
<keyword evidence="7" id="KW-1185">Reference proteome</keyword>
<dbReference type="RefSeq" id="WP_011499370.1">
    <property type="nucleotide sequence ID" value="NZ_JAGSOI010000011.1"/>
</dbReference>
<dbReference type="Proteomes" id="UP001056766">
    <property type="component" value="Unassembled WGS sequence"/>
</dbReference>
<evidence type="ECO:0000256" key="3">
    <source>
        <dbReference type="ARBA" id="ARBA00023004"/>
    </source>
</evidence>
<dbReference type="Gene3D" id="3.30.70.20">
    <property type="match status" value="1"/>
</dbReference>
<dbReference type="GeneID" id="3998595"/>
<evidence type="ECO:0000259" key="5">
    <source>
        <dbReference type="PROSITE" id="PS51379"/>
    </source>
</evidence>
<reference evidence="6" key="1">
    <citation type="journal article" date="2021" name="mSystems">
        <title>Bacteria and Archaea Synergistically Convert Glycine Betaine to Biogenic Methane in the Formosa Cold Seep of the South China Sea.</title>
        <authorList>
            <person name="Li L."/>
            <person name="Zhang W."/>
            <person name="Zhang S."/>
            <person name="Song L."/>
            <person name="Sun Q."/>
            <person name="Zhang H."/>
            <person name="Xiang H."/>
            <person name="Dong X."/>
        </authorList>
    </citation>
    <scope>NUCLEOTIDE SEQUENCE</scope>
    <source>
        <strain evidence="6">LLY</strain>
    </source>
</reference>
<dbReference type="InterPro" id="IPR017900">
    <property type="entry name" value="4Fe4S_Fe_S_CS"/>
</dbReference>
<dbReference type="PANTHER" id="PTHR43687">
    <property type="entry name" value="ADENYLYLSULFATE REDUCTASE, BETA SUBUNIT"/>
    <property type="match status" value="1"/>
</dbReference>
<dbReference type="InterPro" id="IPR017896">
    <property type="entry name" value="4Fe4S_Fe-S-bd"/>
</dbReference>
<proteinExistence type="predicted"/>
<dbReference type="AlphaFoldDB" id="A0A9E4ZFM2"/>
<feature type="domain" description="4Fe-4S ferredoxin-type" evidence="5">
    <location>
        <begin position="28"/>
        <end position="57"/>
    </location>
</feature>
<evidence type="ECO:0000256" key="4">
    <source>
        <dbReference type="ARBA" id="ARBA00023014"/>
    </source>
</evidence>
<keyword evidence="1" id="KW-0004">4Fe-4S</keyword>
<reference evidence="6" key="2">
    <citation type="submission" date="2021-04" db="EMBL/GenBank/DDBJ databases">
        <authorList>
            <person name="Dong X."/>
        </authorList>
    </citation>
    <scope>NUCLEOTIDE SEQUENCE</scope>
    <source>
        <strain evidence="6">LLY</strain>
    </source>
</reference>